<sequence>MENTELQNRIKLRAEVYYQDVLQHIQKTEHAWLKDQSTDFAASYYRMSYQYAVVQQLKSNDHRLLEVEAATLGYELVPVDKSSVRSPKQIKIPILARLKKLHSLTAVIAQAEASGHGDAVREDLAHTANALVSDLQVLVGDLM</sequence>
<dbReference type="Proteomes" id="UP001501565">
    <property type="component" value="Unassembled WGS sequence"/>
</dbReference>
<dbReference type="EMBL" id="BAABBN010000007">
    <property type="protein sequence ID" value="GAA3929034.1"/>
    <property type="molecule type" value="Genomic_DNA"/>
</dbReference>
<dbReference type="RefSeq" id="WP_344799066.1">
    <property type="nucleotide sequence ID" value="NZ_BAABBN010000007.1"/>
</dbReference>
<evidence type="ECO:0000313" key="2">
    <source>
        <dbReference type="Proteomes" id="UP001501565"/>
    </source>
</evidence>
<name>A0ABP7MRU2_9GAMM</name>
<evidence type="ECO:0000313" key="1">
    <source>
        <dbReference type="EMBL" id="GAA3929034.1"/>
    </source>
</evidence>
<reference evidence="2" key="1">
    <citation type="journal article" date="2019" name="Int. J. Syst. Evol. Microbiol.">
        <title>The Global Catalogue of Microorganisms (GCM) 10K type strain sequencing project: providing services to taxonomists for standard genome sequencing and annotation.</title>
        <authorList>
            <consortium name="The Broad Institute Genomics Platform"/>
            <consortium name="The Broad Institute Genome Sequencing Center for Infectious Disease"/>
            <person name="Wu L."/>
            <person name="Ma J."/>
        </authorList>
    </citation>
    <scope>NUCLEOTIDE SEQUENCE [LARGE SCALE GENOMIC DNA]</scope>
    <source>
        <strain evidence="2">JCM 17551</strain>
    </source>
</reference>
<protein>
    <submittedName>
        <fullName evidence="1">Uncharacterized protein</fullName>
    </submittedName>
</protein>
<comment type="caution">
    <text evidence="1">The sequence shown here is derived from an EMBL/GenBank/DDBJ whole genome shotgun (WGS) entry which is preliminary data.</text>
</comment>
<gene>
    <name evidence="1" type="ORF">GCM10022277_26930</name>
</gene>
<accession>A0ABP7MRU2</accession>
<proteinExistence type="predicted"/>
<keyword evidence="2" id="KW-1185">Reference proteome</keyword>
<organism evidence="1 2">
    <name type="scientific">Litoribacillus peritrichatus</name>
    <dbReference type="NCBI Taxonomy" id="718191"/>
    <lineage>
        <taxon>Bacteria</taxon>
        <taxon>Pseudomonadati</taxon>
        <taxon>Pseudomonadota</taxon>
        <taxon>Gammaproteobacteria</taxon>
        <taxon>Oceanospirillales</taxon>
        <taxon>Oceanospirillaceae</taxon>
        <taxon>Litoribacillus</taxon>
    </lineage>
</organism>